<accession>A0A1H1MVV6</accession>
<organism evidence="2 3">
    <name type="scientific">Pseudomonas oryzae</name>
    <dbReference type="NCBI Taxonomy" id="1392877"/>
    <lineage>
        <taxon>Bacteria</taxon>
        <taxon>Pseudomonadati</taxon>
        <taxon>Pseudomonadota</taxon>
        <taxon>Gammaproteobacteria</taxon>
        <taxon>Pseudomonadales</taxon>
        <taxon>Pseudomonadaceae</taxon>
        <taxon>Pseudomonas</taxon>
    </lineage>
</organism>
<evidence type="ECO:0000313" key="3">
    <source>
        <dbReference type="Proteomes" id="UP000243359"/>
    </source>
</evidence>
<protein>
    <submittedName>
        <fullName evidence="2">Uncharacterized protein</fullName>
    </submittedName>
</protein>
<reference evidence="3" key="1">
    <citation type="submission" date="2016-10" db="EMBL/GenBank/DDBJ databases">
        <authorList>
            <person name="Varghese N."/>
            <person name="Submissions S."/>
        </authorList>
    </citation>
    <scope>NUCLEOTIDE SEQUENCE [LARGE SCALE GENOMIC DNA]</scope>
    <source>
        <strain evidence="3">KCTC 32247</strain>
    </source>
</reference>
<dbReference type="Proteomes" id="UP000243359">
    <property type="component" value="Chromosome I"/>
</dbReference>
<evidence type="ECO:0000256" key="1">
    <source>
        <dbReference type="SAM" id="Coils"/>
    </source>
</evidence>
<dbReference type="EMBL" id="LT629751">
    <property type="protein sequence ID" value="SDR90993.1"/>
    <property type="molecule type" value="Genomic_DNA"/>
</dbReference>
<evidence type="ECO:0000313" key="2">
    <source>
        <dbReference type="EMBL" id="SDR90993.1"/>
    </source>
</evidence>
<dbReference type="OrthoDB" id="6729317at2"/>
<feature type="coiled-coil region" evidence="1">
    <location>
        <begin position="537"/>
        <end position="571"/>
    </location>
</feature>
<dbReference type="RefSeq" id="WP_090347572.1">
    <property type="nucleotide sequence ID" value="NZ_LT629751.1"/>
</dbReference>
<sequence length="745" mass="82054">MNNAVTALPPSTLDDDLQTYAWHRFLTDLAPSGVLQDSAALPDAASSRPMSATDRKTLQQWIASDFANGSIGCGFGDLLELPLCLRNPGSAAIVWNHWYGSQRQVTRVMDLLLKVRSPETAAFARNAQRSSPAVVLSMLLGNPRLGERLLRQLPPADREQADPARRLAGQLRSLLGEAHGELASQCRDSTAVELAGRIEAHWPCMAWLHDQGAYQPHLVEPLLQLGLLRERLQAGAWSGADRSRAILAASLLLYGLPPRLAALLAIHASPFRECGAQPFHFFGLNGETFAPARPVWEQMDAQVARDTLAYLLCADAGNRSEGPRTALDQVRQLEARLVQHGSLPRTFASLYQHFCAKDAGPRYAQLREAFVRYSAALEIKLEAGALPAQLIGRPLQFERIADHAALQQRLRALVEQEAECIDIPGLLAASQQRLDRLQAMHAQIVTLGQTPSVSGLLKIAELAEAARQEILANRDWFTRSLAETRPYVALWEGFYAGIEKLQRQTTPTSKSEKREQKAAESALGTAITVAGNENEVILQLRQQLHDARHATAQLREELKDARGEQHRLQRMADAVGALPPRVAAPAVDTTLLRRVASARDSLSPSEVLAYFSQLAGSRLMVLDSAWDSAAEYPGQFAATERLFDLLDKLLFPYLDAINSGTPDTQARGIFGSKAYCAKESETTLSDARLRALREFTWRGEKRLFVRHLRVSNQTGLEGMRVYFDIIDGQVVIAYVGPHLPVSTSN</sequence>
<proteinExistence type="predicted"/>
<gene>
    <name evidence="2" type="ORF">SAMN05216221_0631</name>
</gene>
<name>A0A1H1MVV6_9PSED</name>
<keyword evidence="3" id="KW-1185">Reference proteome</keyword>
<keyword evidence="1" id="KW-0175">Coiled coil</keyword>
<dbReference type="STRING" id="1392877.SAMN05216221_0631"/>
<dbReference type="AlphaFoldDB" id="A0A1H1MVV6"/>